<keyword evidence="3" id="KW-1185">Reference proteome</keyword>
<dbReference type="AlphaFoldDB" id="A0A0K8J823"/>
<dbReference type="SUPFAM" id="SSF50729">
    <property type="entry name" value="PH domain-like"/>
    <property type="match status" value="1"/>
</dbReference>
<dbReference type="InterPro" id="IPR037063">
    <property type="entry name" value="PHb_sf"/>
</dbReference>
<dbReference type="Gene3D" id="2.30.29.50">
    <property type="entry name" value="Bacterial Pleckstrin homology domain"/>
    <property type="match status" value="1"/>
</dbReference>
<protein>
    <recommendedName>
        <fullName evidence="1">Bacterial Pleckstrin homology domain-containing protein</fullName>
    </recommendedName>
</protein>
<feature type="domain" description="Bacterial Pleckstrin homology" evidence="1">
    <location>
        <begin position="7"/>
        <end position="120"/>
    </location>
</feature>
<evidence type="ECO:0000313" key="3">
    <source>
        <dbReference type="Proteomes" id="UP000196053"/>
    </source>
</evidence>
<name>A0A0K8J823_9FIRM</name>
<organism evidence="2 3">
    <name type="scientific">Herbinix luporum</name>
    <dbReference type="NCBI Taxonomy" id="1679721"/>
    <lineage>
        <taxon>Bacteria</taxon>
        <taxon>Bacillati</taxon>
        <taxon>Bacillota</taxon>
        <taxon>Clostridia</taxon>
        <taxon>Lachnospirales</taxon>
        <taxon>Lachnospiraceae</taxon>
        <taxon>Herbinix</taxon>
    </lineage>
</organism>
<evidence type="ECO:0000313" key="2">
    <source>
        <dbReference type="EMBL" id="CUH93594.1"/>
    </source>
</evidence>
<sequence>MAEMGNILTWTLIGECPIPDDVNDLLVEGEEAVAAYKTFRDSAIFTNKRLIVRDAQGFTGKKVEIYSLPYSSIVMWSTENAGRFLDVNAEVELWTRAGHIKINLNKGVDIRKFDKLIAKALL</sequence>
<dbReference type="InterPro" id="IPR012544">
    <property type="entry name" value="PHb"/>
</dbReference>
<reference evidence="3" key="1">
    <citation type="submission" date="2015-09" db="EMBL/GenBank/DDBJ databases">
        <authorList>
            <person name="Wibberg D."/>
        </authorList>
    </citation>
    <scope>NUCLEOTIDE SEQUENCE [LARGE SCALE GENOMIC DNA]</scope>
    <source>
        <strain evidence="3">SD1D</strain>
    </source>
</reference>
<dbReference type="RefSeq" id="WP_058258826.1">
    <property type="nucleotide sequence ID" value="NZ_DUPS01000035.1"/>
</dbReference>
<proteinExistence type="predicted"/>
<dbReference type="EMBL" id="LN879430">
    <property type="protein sequence ID" value="CUH93594.1"/>
    <property type="molecule type" value="Genomic_DNA"/>
</dbReference>
<accession>A0A0K8J823</accession>
<dbReference type="OrthoDB" id="9803613at2"/>
<dbReference type="CDD" id="cd13225">
    <property type="entry name" value="PH-like_bacteria"/>
    <property type="match status" value="1"/>
</dbReference>
<gene>
    <name evidence="2" type="ORF">SD1D_2058</name>
</gene>
<evidence type="ECO:0000259" key="1">
    <source>
        <dbReference type="Pfam" id="PF08000"/>
    </source>
</evidence>
<dbReference type="KEGG" id="hsd:SD1D_2058"/>
<dbReference type="Pfam" id="PF08000">
    <property type="entry name" value="bPH_1"/>
    <property type="match status" value="1"/>
</dbReference>
<dbReference type="Proteomes" id="UP000196053">
    <property type="component" value="Chromosome I"/>
</dbReference>